<feature type="transmembrane region" description="Helical" evidence="1">
    <location>
        <begin position="20"/>
        <end position="44"/>
    </location>
</feature>
<feature type="transmembrane region" description="Helical" evidence="1">
    <location>
        <begin position="516"/>
        <end position="539"/>
    </location>
</feature>
<dbReference type="EMBL" id="HG793148">
    <property type="protein sequence ID" value="CRL25557.1"/>
    <property type="molecule type" value="Genomic_DNA"/>
</dbReference>
<dbReference type="PANTHER" id="PTHR37577">
    <property type="entry name" value="INTEGRAL MEMBRANE PROTEIN"/>
    <property type="match status" value="1"/>
</dbReference>
<feature type="transmembrane region" description="Helical" evidence="1">
    <location>
        <begin position="431"/>
        <end position="460"/>
    </location>
</feature>
<protein>
    <submittedName>
        <fullName evidence="2">Str. FM013</fullName>
    </submittedName>
</protein>
<reference evidence="2 3" key="1">
    <citation type="journal article" date="2014" name="Nat. Commun.">
        <title>Multiple recent horizontal transfers of a large genomic region in cheese making fungi.</title>
        <authorList>
            <person name="Cheeseman K."/>
            <person name="Ropars J."/>
            <person name="Renault P."/>
            <person name="Dupont J."/>
            <person name="Gouzy J."/>
            <person name="Branca A."/>
            <person name="Abraham A.L."/>
            <person name="Ceppi M."/>
            <person name="Conseiller E."/>
            <person name="Debuchy R."/>
            <person name="Malagnac F."/>
            <person name="Goarin A."/>
            <person name="Silar P."/>
            <person name="Lacoste S."/>
            <person name="Sallet E."/>
            <person name="Bensimon A."/>
            <person name="Giraud T."/>
            <person name="Brygoo Y."/>
        </authorList>
    </citation>
    <scope>NUCLEOTIDE SEQUENCE [LARGE SCALE GENOMIC DNA]</scope>
    <source>
        <strain evidence="3">FM 013</strain>
    </source>
</reference>
<keyword evidence="1" id="KW-0472">Membrane</keyword>
<evidence type="ECO:0000313" key="2">
    <source>
        <dbReference type="EMBL" id="CRL25557.1"/>
    </source>
</evidence>
<dbReference type="InterPro" id="IPR053018">
    <property type="entry name" value="Elsinochrome_Biosynth-Asso"/>
</dbReference>
<dbReference type="AlphaFoldDB" id="A0A0G4PH32"/>
<feature type="transmembrane region" description="Helical" evidence="1">
    <location>
        <begin position="320"/>
        <end position="338"/>
    </location>
</feature>
<evidence type="ECO:0000313" key="3">
    <source>
        <dbReference type="Proteomes" id="UP000053732"/>
    </source>
</evidence>
<accession>A0A0G4PH32</accession>
<sequence length="553" mass="62439">MCSYDCLLHPTDINKDNDITGIGVLIGYCATAGIAVFIIVFHYFSSYEPCLDPFREKHTNPLLCVRPRPNPIDTIVLRRPRELIFKTFGITNRGQKNHARFEKSLVKCILSMSDIQIITGISIIVSGAAQLKCGISTYQWQVLVYLAWFSSLTNLSCLTLLRNYLHQRPAERIWRLISNYRWQYGYFGESTGHPAPQDYAICYLKPVQLPDPDPTHIYSSVDNGHVLSDSSMMGMSISVVLMFVGFVCRVIKLHQSLSSFLARSIRGRTSHMLRKPLRAIEGWCVTPSYLHSLQRLLLYRPLLALFLTLRILVDTWDSMFFEVWWLIISFVWGVQRLFNTVSLFPDKEDKEWTFGQVMSIALLAVPLVTAFEFFYPESKTQEVEEPQDQVCSVSVDRSEDTSEHPADSEPPLPVSRHLARRTFNDHPDYEFYYASGSLTAPAVTLVLSVVSLSLWCLIQACTYGGLEGLGFLQISFFPWGLTPLVLTFCIFYGILFSLLVVTIGSKKCRKGGGLSLLVRSLPVIKTICLTGVAFVMFAFGVSEAYSGWPALGV</sequence>
<feature type="transmembrane region" description="Helical" evidence="1">
    <location>
        <begin position="358"/>
        <end position="375"/>
    </location>
</feature>
<organism evidence="2 3">
    <name type="scientific">Penicillium camemberti (strain FM 013)</name>
    <dbReference type="NCBI Taxonomy" id="1429867"/>
    <lineage>
        <taxon>Eukaryota</taxon>
        <taxon>Fungi</taxon>
        <taxon>Dikarya</taxon>
        <taxon>Ascomycota</taxon>
        <taxon>Pezizomycotina</taxon>
        <taxon>Eurotiomycetes</taxon>
        <taxon>Eurotiomycetidae</taxon>
        <taxon>Eurotiales</taxon>
        <taxon>Aspergillaceae</taxon>
        <taxon>Penicillium</taxon>
    </lineage>
</organism>
<feature type="transmembrane region" description="Helical" evidence="1">
    <location>
        <begin position="480"/>
        <end position="504"/>
    </location>
</feature>
<proteinExistence type="predicted"/>
<feature type="transmembrane region" description="Helical" evidence="1">
    <location>
        <begin position="232"/>
        <end position="252"/>
    </location>
</feature>
<feature type="transmembrane region" description="Helical" evidence="1">
    <location>
        <begin position="296"/>
        <end position="313"/>
    </location>
</feature>
<keyword evidence="1" id="KW-1133">Transmembrane helix</keyword>
<feature type="transmembrane region" description="Helical" evidence="1">
    <location>
        <begin position="145"/>
        <end position="165"/>
    </location>
</feature>
<dbReference type="Proteomes" id="UP000053732">
    <property type="component" value="Unassembled WGS sequence"/>
</dbReference>
<name>A0A0G4PH32_PENC3</name>
<evidence type="ECO:0000256" key="1">
    <source>
        <dbReference type="SAM" id="Phobius"/>
    </source>
</evidence>
<dbReference type="PANTHER" id="PTHR37577:SF1">
    <property type="entry name" value="INTEGRAL MEMBRANE PROTEIN"/>
    <property type="match status" value="1"/>
</dbReference>
<dbReference type="STRING" id="1429867.A0A0G4PH32"/>
<keyword evidence="1" id="KW-0812">Transmembrane</keyword>
<keyword evidence="3" id="KW-1185">Reference proteome</keyword>
<gene>
    <name evidence="2" type="ORF">PCAMFM013_S015g000143</name>
</gene>